<dbReference type="KEGG" id="btw:BF38_3061"/>
<keyword evidence="3" id="KW-0132">Cell division</keyword>
<protein>
    <submittedName>
        <fullName evidence="3">Cell division protein FtsK</fullName>
    </submittedName>
    <submittedName>
        <fullName evidence="2">Ftsk gamma domain protein</fullName>
    </submittedName>
</protein>
<keyword evidence="3" id="KW-0131">Cell cycle</keyword>
<feature type="domain" description="FtsK gamma" evidence="1">
    <location>
        <begin position="8"/>
        <end position="72"/>
    </location>
</feature>
<sequence length="72" mass="8259">MSDQYLSDEIAEKHYEEAKEFVIAMQAASVSMMQRRFRIGYMSAAKIIDCLEENGIIGPYEGSKPRKILIQK</sequence>
<dbReference type="Proteomes" id="UP000031876">
    <property type="component" value="Chromosome"/>
</dbReference>
<organism evidence="3 5">
    <name type="scientific">Bacillus thuringiensis</name>
    <dbReference type="NCBI Taxonomy" id="1428"/>
    <lineage>
        <taxon>Bacteria</taxon>
        <taxon>Bacillati</taxon>
        <taxon>Bacillota</taxon>
        <taxon>Bacilli</taxon>
        <taxon>Bacillales</taxon>
        <taxon>Bacillaceae</taxon>
        <taxon>Bacillus</taxon>
        <taxon>Bacillus cereus group</taxon>
    </lineage>
</organism>
<dbReference type="PANTHER" id="PTHR22683:SF41">
    <property type="entry name" value="DNA TRANSLOCASE FTSK"/>
    <property type="match status" value="1"/>
</dbReference>
<reference evidence="3 5" key="2">
    <citation type="submission" date="2020-05" db="EMBL/GenBank/DDBJ databases">
        <title>FDA dAtabase for Regulatory Grade micrObial Sequences (FDA-ARGOS): Supporting development and validation of Infectious Disease Dx tests.</title>
        <authorList>
            <person name="Nelson B."/>
            <person name="Plummer A."/>
            <person name="Tallon L."/>
            <person name="Sadzewicz L."/>
            <person name="Zhao X."/>
            <person name="Vavikolanu K."/>
            <person name="Mehta A."/>
            <person name="Aluvathingal J."/>
            <person name="Nadendla S."/>
            <person name="Myers T."/>
            <person name="Yan Y."/>
            <person name="Sichtig H."/>
        </authorList>
    </citation>
    <scope>NUCLEOTIDE SEQUENCE [LARGE SCALE GENOMIC DNA]</scope>
    <source>
        <strain evidence="3 5">FDAARGOS_795</strain>
    </source>
</reference>
<dbReference type="EMBL" id="CP053980">
    <property type="protein sequence ID" value="QKH26688.1"/>
    <property type="molecule type" value="Genomic_DNA"/>
</dbReference>
<name>A0A0B5NLB6_BACTU</name>
<dbReference type="Pfam" id="PF09397">
    <property type="entry name" value="FtsK_gamma"/>
    <property type="match status" value="1"/>
</dbReference>
<dbReference type="InterPro" id="IPR036388">
    <property type="entry name" value="WH-like_DNA-bd_sf"/>
</dbReference>
<dbReference type="SUPFAM" id="SSF46785">
    <property type="entry name" value="Winged helix' DNA-binding domain"/>
    <property type="match status" value="1"/>
</dbReference>
<dbReference type="InterPro" id="IPR050206">
    <property type="entry name" value="FtsK/SpoIIIE/SftA"/>
</dbReference>
<dbReference type="EMBL" id="CP009335">
    <property type="protein sequence ID" value="AJG74696.1"/>
    <property type="molecule type" value="Genomic_DNA"/>
</dbReference>
<dbReference type="InterPro" id="IPR036390">
    <property type="entry name" value="WH_DNA-bd_sf"/>
</dbReference>
<dbReference type="GO" id="GO:0051301">
    <property type="term" value="P:cell division"/>
    <property type="evidence" value="ECO:0007669"/>
    <property type="project" value="UniProtKB-KW"/>
</dbReference>
<gene>
    <name evidence="2" type="ORF">BF38_3061</name>
    <name evidence="3" type="ORF">FOC89_22975</name>
</gene>
<dbReference type="AlphaFoldDB" id="A0A0B5NLB6"/>
<dbReference type="SMART" id="SM00843">
    <property type="entry name" value="Ftsk_gamma"/>
    <property type="match status" value="1"/>
</dbReference>
<accession>A0A0B5NLB6</accession>
<dbReference type="PANTHER" id="PTHR22683">
    <property type="entry name" value="SPORULATION PROTEIN RELATED"/>
    <property type="match status" value="1"/>
</dbReference>
<evidence type="ECO:0000313" key="4">
    <source>
        <dbReference type="Proteomes" id="UP000031876"/>
    </source>
</evidence>
<reference evidence="2 4" key="1">
    <citation type="journal article" date="2015" name="Genome Announc.">
        <title>Complete genome sequences for 35 biothreat assay-relevant bacillus species.</title>
        <authorList>
            <person name="Johnson S.L."/>
            <person name="Daligault H.E."/>
            <person name="Davenport K.W."/>
            <person name="Jaissle J."/>
            <person name="Frey K.G."/>
            <person name="Ladner J.T."/>
            <person name="Broomall S.M."/>
            <person name="Bishop-Lilly K.A."/>
            <person name="Bruce D.C."/>
            <person name="Gibbons H.S."/>
            <person name="Coyne S.R."/>
            <person name="Lo C.C."/>
            <person name="Meincke L."/>
            <person name="Munk A.C."/>
            <person name="Koroleva G.I."/>
            <person name="Rosenzweig C.N."/>
            <person name="Palacios G.F."/>
            <person name="Redden C.L."/>
            <person name="Minogue T.D."/>
            <person name="Chain P.S."/>
        </authorList>
    </citation>
    <scope>NUCLEOTIDE SEQUENCE [LARGE SCALE GENOMIC DNA]</scope>
    <source>
        <strain evidence="2 4">HD1011</strain>
    </source>
</reference>
<dbReference type="InterPro" id="IPR018541">
    <property type="entry name" value="Ftsk_gamma"/>
</dbReference>
<evidence type="ECO:0000259" key="1">
    <source>
        <dbReference type="SMART" id="SM00843"/>
    </source>
</evidence>
<proteinExistence type="predicted"/>
<dbReference type="Gene3D" id="1.10.10.10">
    <property type="entry name" value="Winged helix-like DNA-binding domain superfamily/Winged helix DNA-binding domain"/>
    <property type="match status" value="1"/>
</dbReference>
<evidence type="ECO:0000313" key="5">
    <source>
        <dbReference type="Proteomes" id="UP000501107"/>
    </source>
</evidence>
<dbReference type="Proteomes" id="UP000501107">
    <property type="component" value="Chromosome"/>
</dbReference>
<evidence type="ECO:0000313" key="2">
    <source>
        <dbReference type="EMBL" id="AJG74696.1"/>
    </source>
</evidence>
<evidence type="ECO:0000313" key="3">
    <source>
        <dbReference type="EMBL" id="QKH26688.1"/>
    </source>
</evidence>